<dbReference type="RefSeq" id="WP_069786613.1">
    <property type="nucleotide sequence ID" value="NZ_FNOX01000012.1"/>
</dbReference>
<dbReference type="AlphaFoldDB" id="A0A1H3U035"/>
<accession>A0A1H3U035</accession>
<reference evidence="1 2" key="1">
    <citation type="submission" date="2016-10" db="EMBL/GenBank/DDBJ databases">
        <authorList>
            <person name="de Groot N.N."/>
        </authorList>
    </citation>
    <scope>NUCLEOTIDE SEQUENCE [LARGE SCALE GENOMIC DNA]</scope>
    <source>
        <strain evidence="1 2">ICMP 14252</strain>
    </source>
</reference>
<gene>
    <name evidence="1" type="ORF">SAMN05216247_112164</name>
</gene>
<sequence length="669" mass="72801">MDIAKRNLSTLTTRVPVLPFTGPIANSADVKLRDVVNAFNAPPRRFGENYDASAHAAVIKMMMVTFGHRPADLFVQVKRAGQGYEVTLRDGNTVQVSELELRQTAAHSKFVGNDMAVISDANFALAVFVKRKQLLGAQAGNSQGFERVLSNSLRGETTYNLLKGLGMAGYLRQVPSAQLVSSGGVGVMETHTFGAGLVYEGVSHEYGHMRAVDRPYVYVLVNDKASVDAQSHAPAVNVRIQPQRPSVRGVQPVINSTPDIDAWPVGRTPDDTVRSFDVAERRFGEGDTRRHASVIKMMMMRFGQRPLDVFDKVVAAADGYDITMKDGFSLHLSKEELRRTAGVSRFSGSDSGAVMDANFMLAAYVKRVQLISTGADTPGHFEAALSGVMLNDTVYRILKGMGMIGFLRIVEPEKMQKKGTVAVLDSFAGELVLDGIKHQLGKQQPVVKDYGYMLAMQAPHTASAERNSTLSNLSNRPVGDKPDNIWSGFYQGSELNCVTVSAIKAAMMKYGQNPQGIYKHVIETPEGYTVTMRDSCTVQLTYDELKQAQKGSHFFGEDRGLLHDAIFLFAVSAKRAQMENHEFRAQASFAAAMGTLNDKETPGEALRRLGLYAFTRGSTAEELASGVPGTLANHGHSVGVFNGVIDFYGSKMKLAGSGWEQGAHALKLV</sequence>
<proteinExistence type="predicted"/>
<dbReference type="EMBL" id="FNOX01000012">
    <property type="protein sequence ID" value="SDZ55667.1"/>
    <property type="molecule type" value="Genomic_DNA"/>
</dbReference>
<organism evidence="1 2">
    <name type="scientific">Pseudomonas salomonii</name>
    <dbReference type="NCBI Taxonomy" id="191391"/>
    <lineage>
        <taxon>Bacteria</taxon>
        <taxon>Pseudomonadati</taxon>
        <taxon>Pseudomonadota</taxon>
        <taxon>Gammaproteobacteria</taxon>
        <taxon>Pseudomonadales</taxon>
        <taxon>Pseudomonadaceae</taxon>
        <taxon>Pseudomonas</taxon>
    </lineage>
</organism>
<evidence type="ECO:0000313" key="2">
    <source>
        <dbReference type="Proteomes" id="UP000182902"/>
    </source>
</evidence>
<evidence type="ECO:0000313" key="1">
    <source>
        <dbReference type="EMBL" id="SDZ55667.1"/>
    </source>
</evidence>
<name>A0A1H3U035_9PSED</name>
<dbReference type="Proteomes" id="UP000182902">
    <property type="component" value="Unassembled WGS sequence"/>
</dbReference>
<protein>
    <submittedName>
        <fullName evidence="1">Uncharacterized protein</fullName>
    </submittedName>
</protein>